<dbReference type="RefSeq" id="XP_030831253.1">
    <property type="nucleotide sequence ID" value="XM_030975393.1"/>
</dbReference>
<name>A0A7M7N5G0_STRPU</name>
<evidence type="ECO:0008006" key="4">
    <source>
        <dbReference type="Google" id="ProtNLM"/>
    </source>
</evidence>
<protein>
    <recommendedName>
        <fullName evidence="4">FG-GAP repeat-containing protein</fullName>
    </recommendedName>
</protein>
<keyword evidence="1" id="KW-0472">Membrane</keyword>
<dbReference type="Proteomes" id="UP000007110">
    <property type="component" value="Unassembled WGS sequence"/>
</dbReference>
<dbReference type="EnsemblMetazoa" id="XM_030975392">
    <property type="protein sequence ID" value="XP_030831252"/>
    <property type="gene ID" value="LOC100891930"/>
</dbReference>
<dbReference type="GeneID" id="100891930"/>
<dbReference type="PANTHER" id="PTHR34284">
    <property type="entry name" value="FG-GAP REPEAT-CONTAINING PROTEIN"/>
    <property type="match status" value="1"/>
</dbReference>
<reference evidence="3" key="1">
    <citation type="submission" date="2015-02" db="EMBL/GenBank/DDBJ databases">
        <title>Genome sequencing for Strongylocentrotus purpuratus.</title>
        <authorList>
            <person name="Murali S."/>
            <person name="Liu Y."/>
            <person name="Vee V."/>
            <person name="English A."/>
            <person name="Wang M."/>
            <person name="Skinner E."/>
            <person name="Han Y."/>
            <person name="Muzny D.M."/>
            <person name="Worley K.C."/>
            <person name="Gibbs R.A."/>
        </authorList>
    </citation>
    <scope>NUCLEOTIDE SEQUENCE</scope>
</reference>
<organism evidence="2 3">
    <name type="scientific">Strongylocentrotus purpuratus</name>
    <name type="common">Purple sea urchin</name>
    <dbReference type="NCBI Taxonomy" id="7668"/>
    <lineage>
        <taxon>Eukaryota</taxon>
        <taxon>Metazoa</taxon>
        <taxon>Echinodermata</taxon>
        <taxon>Eleutherozoa</taxon>
        <taxon>Echinozoa</taxon>
        <taxon>Echinoidea</taxon>
        <taxon>Euechinoidea</taxon>
        <taxon>Echinacea</taxon>
        <taxon>Camarodonta</taxon>
        <taxon>Echinidea</taxon>
        <taxon>Strongylocentrotidae</taxon>
        <taxon>Strongylocentrotus</taxon>
    </lineage>
</organism>
<feature type="transmembrane region" description="Helical" evidence="1">
    <location>
        <begin position="652"/>
        <end position="672"/>
    </location>
</feature>
<dbReference type="OrthoDB" id="270568at2759"/>
<dbReference type="InParanoid" id="A0A7M7N5G0"/>
<feature type="transmembrane region" description="Helical" evidence="1">
    <location>
        <begin position="21"/>
        <end position="38"/>
    </location>
</feature>
<reference evidence="2" key="2">
    <citation type="submission" date="2021-01" db="UniProtKB">
        <authorList>
            <consortium name="EnsemblMetazoa"/>
        </authorList>
    </citation>
    <scope>IDENTIFICATION</scope>
</reference>
<proteinExistence type="predicted"/>
<dbReference type="KEGG" id="spu:100891930"/>
<accession>A0A7M7N5G0</accession>
<dbReference type="PANTHER" id="PTHR34284:SF1">
    <property type="entry name" value="FG-GAP REPEAT-CONTAINING PROTEIN"/>
    <property type="match status" value="1"/>
</dbReference>
<evidence type="ECO:0000313" key="2">
    <source>
        <dbReference type="EnsemblMetazoa" id="XP_030831252"/>
    </source>
</evidence>
<keyword evidence="1" id="KW-0812">Transmembrane</keyword>
<evidence type="ECO:0000313" key="3">
    <source>
        <dbReference type="Proteomes" id="UP000007110"/>
    </source>
</evidence>
<dbReference type="EnsemblMetazoa" id="XM_030975393">
    <property type="protein sequence ID" value="XP_030831253"/>
    <property type="gene ID" value="LOC100891930"/>
</dbReference>
<keyword evidence="1" id="KW-1133">Transmembrane helix</keyword>
<dbReference type="OMA" id="HVLICED"/>
<dbReference type="RefSeq" id="XP_030831252.1">
    <property type="nucleotide sequence ID" value="XM_030975392.1"/>
</dbReference>
<evidence type="ECO:0000256" key="1">
    <source>
        <dbReference type="SAM" id="Phobius"/>
    </source>
</evidence>
<dbReference type="AlphaFoldDB" id="A0A7M7N5G0"/>
<sequence length="701" mass="77259">MDKITSAAQAAQQRSFSLRDGVILVILSLMATYLLRVQHSFELVPSWRYEVSTGFYEESMNTRTLKKLPVPLVADIESDGRNEILLTTKDSSLLLLKTSKPSPGLKALPYLNTLDEFSLLSDEADIAGDKKQAVAMATGYLEPLTSDNQVRKQVIVVLCADWTVVCLNSDFKLIWSMKLPNTTWSHQYVMSEAAILILPHSLQSDDGGLVIIGGRLADRLAHATLKHSHDGHGFDGANKESKSSHDVGHFSTFALSGRHGDVRWHHLPGDFGEETNTEEKLFEGFHFKLNLKRGWGHQGELGWNQYNQALLKQMPFRWQSSMDTKIDIAEFRKDGVKKSAEKDEHILSVSSYLTSSFEEHIAGHHFGGLPPHSASEHIKNPNAVIIHSQQGIEVLELKSGRPMTRLDLSPDATYADIDKDGVVDQAKALFTDDGSEGNCQAVVKTGHPPHSELYNGSICYPSSLWAALSYPWAYASGSSEIKENQELSLRPLIVKSVAKRRGIISHLLGLSMSKAGMDTIFTVSTGQVTSYGPQGQFNWQVSTSALWSERYIVKKFRKVDHDLQEIYHRALLPSILPLSIQEFGQQSAAVIAGWDHIVLLSLETGNILAEHTLPCQPTAPVVIGDFDDDGLNDIIVQCSHSYLGFSIQRYSGYWVTAFIGLAVVVIVTTLVATCTPKEKAIEGAVVGDEDDSLQVGVGPKS</sequence>
<keyword evidence="3" id="KW-1185">Reference proteome</keyword>